<evidence type="ECO:0000256" key="5">
    <source>
        <dbReference type="ARBA" id="ARBA00022989"/>
    </source>
</evidence>
<feature type="transmembrane region" description="Helical" evidence="7">
    <location>
        <begin position="142"/>
        <end position="160"/>
    </location>
</feature>
<accession>A0ABU1AYF2</accession>
<dbReference type="InterPro" id="IPR003004">
    <property type="entry name" value="GspF/PilC"/>
</dbReference>
<protein>
    <submittedName>
        <fullName evidence="9">Type II secretion system F family protein</fullName>
    </submittedName>
</protein>
<dbReference type="PANTHER" id="PTHR30012">
    <property type="entry name" value="GENERAL SECRETION PATHWAY PROTEIN"/>
    <property type="match status" value="1"/>
</dbReference>
<feature type="domain" description="Type II secretion system protein GspF" evidence="8">
    <location>
        <begin position="11"/>
        <end position="122"/>
    </location>
</feature>
<dbReference type="EMBL" id="JARXHW010000055">
    <property type="protein sequence ID" value="MDQ8209183.1"/>
    <property type="molecule type" value="Genomic_DNA"/>
</dbReference>
<dbReference type="InterPro" id="IPR042094">
    <property type="entry name" value="T2SS_GspF_sf"/>
</dbReference>
<dbReference type="Gene3D" id="1.20.81.30">
    <property type="entry name" value="Type II secretion system (T2SS), domain F"/>
    <property type="match status" value="2"/>
</dbReference>
<sequence length="321" mass="35260">MASHKNLSNWYAQLGQQLEAGVPLSDALRLSQGLPQPGRDAMADQLEAGDPPCEVLARAPQWLPRADRQFLLAGMETGSLARTLSNLSDRHASIGATQMKLLLGSIYPLIVIHITALLLPIARMIDYEHGLEWSLGRYLLESTVFILPIWLLIAAILYLVRSDSPLLPRILRTLPVLRAYSQQQAMADLAYALGTFLAAGIPAPSAWRLSAKLVNDPRYNQAIAQLEPCFAAGQDPSIELHRFKCFPADFKAFYSTGAQSGQLESNLLNAGRQYQERANRTMTLASILYPSLVLAIIAILVIYIIFNVFSGYLNALDGITG</sequence>
<feature type="transmembrane region" description="Helical" evidence="7">
    <location>
        <begin position="287"/>
        <end position="306"/>
    </location>
</feature>
<dbReference type="InterPro" id="IPR018076">
    <property type="entry name" value="T2SS_GspF_dom"/>
</dbReference>
<reference evidence="9 10" key="1">
    <citation type="submission" date="2023-04" db="EMBL/GenBank/DDBJ databases">
        <title>A novel bacteria isolated from coastal sediment.</title>
        <authorList>
            <person name="Liu X.-J."/>
            <person name="Du Z.-J."/>
        </authorList>
    </citation>
    <scope>NUCLEOTIDE SEQUENCE [LARGE SCALE GENOMIC DNA]</scope>
    <source>
        <strain evidence="9 10">SDUM461003</strain>
    </source>
</reference>
<dbReference type="PANTHER" id="PTHR30012:SF0">
    <property type="entry name" value="TYPE II SECRETION SYSTEM PROTEIN F-RELATED"/>
    <property type="match status" value="1"/>
</dbReference>
<keyword evidence="4 7" id="KW-0812">Transmembrane</keyword>
<organism evidence="9 10">
    <name type="scientific">Thalassobacterium maritimum</name>
    <dbReference type="NCBI Taxonomy" id="3041265"/>
    <lineage>
        <taxon>Bacteria</taxon>
        <taxon>Pseudomonadati</taxon>
        <taxon>Verrucomicrobiota</taxon>
        <taxon>Opitutia</taxon>
        <taxon>Puniceicoccales</taxon>
        <taxon>Coraliomargaritaceae</taxon>
        <taxon>Thalassobacterium</taxon>
    </lineage>
</organism>
<evidence type="ECO:0000256" key="7">
    <source>
        <dbReference type="SAM" id="Phobius"/>
    </source>
</evidence>
<evidence type="ECO:0000256" key="4">
    <source>
        <dbReference type="ARBA" id="ARBA00022692"/>
    </source>
</evidence>
<name>A0ABU1AYF2_9BACT</name>
<evidence type="ECO:0000256" key="6">
    <source>
        <dbReference type="ARBA" id="ARBA00023136"/>
    </source>
</evidence>
<comment type="similarity">
    <text evidence="2">Belongs to the GSP F family.</text>
</comment>
<evidence type="ECO:0000256" key="2">
    <source>
        <dbReference type="ARBA" id="ARBA00005745"/>
    </source>
</evidence>
<comment type="caution">
    <text evidence="9">The sequence shown here is derived from an EMBL/GenBank/DDBJ whole genome shotgun (WGS) entry which is preliminary data.</text>
</comment>
<gene>
    <name evidence="9" type="ORF">QEH52_16775</name>
</gene>
<dbReference type="Pfam" id="PF00482">
    <property type="entry name" value="T2SSF"/>
    <property type="match status" value="2"/>
</dbReference>
<feature type="transmembrane region" description="Helical" evidence="7">
    <location>
        <begin position="101"/>
        <end position="122"/>
    </location>
</feature>
<keyword evidence="5 7" id="KW-1133">Transmembrane helix</keyword>
<evidence type="ECO:0000313" key="10">
    <source>
        <dbReference type="Proteomes" id="UP001225316"/>
    </source>
</evidence>
<evidence type="ECO:0000259" key="8">
    <source>
        <dbReference type="Pfam" id="PF00482"/>
    </source>
</evidence>
<keyword evidence="3" id="KW-1003">Cell membrane</keyword>
<feature type="domain" description="Type II secretion system protein GspF" evidence="8">
    <location>
        <begin position="192"/>
        <end position="308"/>
    </location>
</feature>
<dbReference type="RefSeq" id="WP_308952022.1">
    <property type="nucleotide sequence ID" value="NZ_JARXHW010000055.1"/>
</dbReference>
<evidence type="ECO:0000256" key="3">
    <source>
        <dbReference type="ARBA" id="ARBA00022475"/>
    </source>
</evidence>
<keyword evidence="6 7" id="KW-0472">Membrane</keyword>
<proteinExistence type="inferred from homology"/>
<evidence type="ECO:0000313" key="9">
    <source>
        <dbReference type="EMBL" id="MDQ8209183.1"/>
    </source>
</evidence>
<dbReference type="Proteomes" id="UP001225316">
    <property type="component" value="Unassembled WGS sequence"/>
</dbReference>
<comment type="subcellular location">
    <subcellularLocation>
        <location evidence="1">Cell membrane</location>
        <topology evidence="1">Multi-pass membrane protein</topology>
    </subcellularLocation>
</comment>
<keyword evidence="10" id="KW-1185">Reference proteome</keyword>
<evidence type="ECO:0000256" key="1">
    <source>
        <dbReference type="ARBA" id="ARBA00004651"/>
    </source>
</evidence>